<name>A0A364MT24_STELY</name>
<evidence type="ECO:0000313" key="5">
    <source>
        <dbReference type="Proteomes" id="UP000249619"/>
    </source>
</evidence>
<proteinExistence type="predicted"/>
<accession>A0A364MT24</accession>
<evidence type="ECO:0000313" key="4">
    <source>
        <dbReference type="EMBL" id="RAR01664.1"/>
    </source>
</evidence>
<keyword evidence="1" id="KW-0863">Zinc-finger</keyword>
<keyword evidence="2" id="KW-0175">Coiled coil</keyword>
<organism evidence="4 5">
    <name type="scientific">Stemphylium lycopersici</name>
    <name type="common">Tomato gray leaf spot disease fungus</name>
    <name type="synonym">Thyrospora lycopersici</name>
    <dbReference type="NCBI Taxonomy" id="183478"/>
    <lineage>
        <taxon>Eukaryota</taxon>
        <taxon>Fungi</taxon>
        <taxon>Dikarya</taxon>
        <taxon>Ascomycota</taxon>
        <taxon>Pezizomycotina</taxon>
        <taxon>Dothideomycetes</taxon>
        <taxon>Pleosporomycetidae</taxon>
        <taxon>Pleosporales</taxon>
        <taxon>Pleosporineae</taxon>
        <taxon>Pleosporaceae</taxon>
        <taxon>Stemphylium</taxon>
    </lineage>
</organism>
<dbReference type="InterPro" id="IPR001841">
    <property type="entry name" value="Znf_RING"/>
</dbReference>
<evidence type="ECO:0000259" key="3">
    <source>
        <dbReference type="PROSITE" id="PS50089"/>
    </source>
</evidence>
<dbReference type="OrthoDB" id="2849579at2759"/>
<dbReference type="AlphaFoldDB" id="A0A364MT24"/>
<dbReference type="InterPro" id="IPR013083">
    <property type="entry name" value="Znf_RING/FYVE/PHD"/>
</dbReference>
<dbReference type="GO" id="GO:0008270">
    <property type="term" value="F:zinc ion binding"/>
    <property type="evidence" value="ECO:0007669"/>
    <property type="project" value="UniProtKB-KW"/>
</dbReference>
<feature type="coiled-coil region" evidence="2">
    <location>
        <begin position="90"/>
        <end position="117"/>
    </location>
</feature>
<evidence type="ECO:0000256" key="1">
    <source>
        <dbReference type="PROSITE-ProRule" id="PRU00175"/>
    </source>
</evidence>
<dbReference type="Gene3D" id="3.30.40.10">
    <property type="entry name" value="Zinc/RING finger domain, C3HC4 (zinc finger)"/>
    <property type="match status" value="1"/>
</dbReference>
<dbReference type="Pfam" id="PF13639">
    <property type="entry name" value="zf-RING_2"/>
    <property type="match status" value="1"/>
</dbReference>
<protein>
    <recommendedName>
        <fullName evidence="3">RING-type domain-containing protein</fullName>
    </recommendedName>
</protein>
<dbReference type="SUPFAM" id="SSF57850">
    <property type="entry name" value="RING/U-box"/>
    <property type="match status" value="1"/>
</dbReference>
<gene>
    <name evidence="4" type="ORF">DDE83_008840</name>
</gene>
<keyword evidence="5" id="KW-1185">Reference proteome</keyword>
<reference evidence="5" key="1">
    <citation type="submission" date="2018-05" db="EMBL/GenBank/DDBJ databases">
        <title>Draft genome sequence of Stemphylium lycopersici strain CIDEFI 213.</title>
        <authorList>
            <person name="Medina R."/>
            <person name="Franco M.E.E."/>
            <person name="Lucentini C.G."/>
            <person name="Saparrat M.C.N."/>
            <person name="Balatti P.A."/>
        </authorList>
    </citation>
    <scope>NUCLEOTIDE SEQUENCE [LARGE SCALE GENOMIC DNA]</scope>
    <source>
        <strain evidence="5">CIDEFI 213</strain>
    </source>
</reference>
<feature type="domain" description="RING-type" evidence="3">
    <location>
        <begin position="271"/>
        <end position="318"/>
    </location>
</feature>
<dbReference type="Proteomes" id="UP000249619">
    <property type="component" value="Unassembled WGS sequence"/>
</dbReference>
<comment type="caution">
    <text evidence="4">The sequence shown here is derived from an EMBL/GenBank/DDBJ whole genome shotgun (WGS) entry which is preliminary data.</text>
</comment>
<dbReference type="EMBL" id="QGDH01000256">
    <property type="protein sequence ID" value="RAR01664.1"/>
    <property type="molecule type" value="Genomic_DNA"/>
</dbReference>
<keyword evidence="1" id="KW-0479">Metal-binding</keyword>
<dbReference type="PROSITE" id="PS50089">
    <property type="entry name" value="ZF_RING_2"/>
    <property type="match status" value="1"/>
</dbReference>
<evidence type="ECO:0000256" key="2">
    <source>
        <dbReference type="SAM" id="Coils"/>
    </source>
</evidence>
<sequence length="413" mass="47725">MSINTFLQDSYTIQNSNIDPKLTIGLLLATPNTSASVLGLRIYSMLGSTSSSGSALHVRMEICAGMVECRRLAFERRIERHHYEREEVYIGRVLRKVNELKQENQTYAEQLQKVENLTLFHLPPDMAAFIRDHDNMYRAAVRREQLANTAMSSATDWSIYQRVACRLLHMRNYYSLNVIMKTRDPVERTRMQRDPNFKEEIRELADLLTDDIIGILTHLDMLISEEQNERELENVGADHNVNDFGQLIPTHPKRLGEDVHDAQEKDQSLICCICLDIYDRKMHPAFLLNACGHVVGKPCFATWLNGSSRNSNLCPYCRTTLCTRRCRRPAMPTENPFEDQRSLKGRLNYAIAHLDGLNLMYIEIFGDEKTGKPRFDILDSITVELNRRLAEDGVRFRFVEDRSERGAWRIRPG</sequence>
<keyword evidence="1" id="KW-0862">Zinc</keyword>
<dbReference type="STRING" id="183478.A0A364MT24"/>